<comment type="subcellular location">
    <subcellularLocation>
        <location evidence="2">Lysosome</location>
    </subcellularLocation>
</comment>
<dbReference type="InterPro" id="IPR008979">
    <property type="entry name" value="Galactose-bd-like_sf"/>
</dbReference>
<accession>A0A5N5SXX7</accession>
<evidence type="ECO:0000256" key="5">
    <source>
        <dbReference type="ARBA" id="ARBA00022729"/>
    </source>
</evidence>
<feature type="domain" description="Beta-mannosidase-like galactose-binding" evidence="11">
    <location>
        <begin position="8"/>
        <end position="185"/>
    </location>
</feature>
<dbReference type="InterPro" id="IPR050887">
    <property type="entry name" value="Beta-mannosidase_GH2"/>
</dbReference>
<dbReference type="InterPro" id="IPR054593">
    <property type="entry name" value="Beta-mannosidase-like_N2"/>
</dbReference>
<protein>
    <recommendedName>
        <fullName evidence="4">beta-mannosidase</fullName>
        <ecNumber evidence="4">3.2.1.25</ecNumber>
    </recommendedName>
    <alternativeName>
        <fullName evidence="10">Mannanase</fullName>
    </alternativeName>
</protein>
<evidence type="ECO:0000259" key="11">
    <source>
        <dbReference type="Pfam" id="PF22666"/>
    </source>
</evidence>
<keyword evidence="7" id="KW-0325">Glycoprotein</keyword>
<keyword evidence="6" id="KW-0378">Hydrolase</keyword>
<name>A0A5N5SXX7_9CRUS</name>
<dbReference type="Pfam" id="PF22666">
    <property type="entry name" value="Glyco_hydro_2_N2"/>
    <property type="match status" value="1"/>
</dbReference>
<organism evidence="12 13">
    <name type="scientific">Armadillidium nasatum</name>
    <dbReference type="NCBI Taxonomy" id="96803"/>
    <lineage>
        <taxon>Eukaryota</taxon>
        <taxon>Metazoa</taxon>
        <taxon>Ecdysozoa</taxon>
        <taxon>Arthropoda</taxon>
        <taxon>Crustacea</taxon>
        <taxon>Multicrustacea</taxon>
        <taxon>Malacostraca</taxon>
        <taxon>Eumalacostraca</taxon>
        <taxon>Peracarida</taxon>
        <taxon>Isopoda</taxon>
        <taxon>Oniscidea</taxon>
        <taxon>Crinocheta</taxon>
        <taxon>Armadillidiidae</taxon>
        <taxon>Armadillidium</taxon>
    </lineage>
</organism>
<evidence type="ECO:0000256" key="6">
    <source>
        <dbReference type="ARBA" id="ARBA00022801"/>
    </source>
</evidence>
<keyword evidence="8" id="KW-0458">Lysosome</keyword>
<dbReference type="SUPFAM" id="SSF49303">
    <property type="entry name" value="beta-Galactosidase/glucuronidase domain"/>
    <property type="match status" value="1"/>
</dbReference>
<dbReference type="Gene3D" id="2.60.40.10">
    <property type="entry name" value="Immunoglobulins"/>
    <property type="match status" value="1"/>
</dbReference>
<evidence type="ECO:0000313" key="12">
    <source>
        <dbReference type="EMBL" id="KAB7497520.1"/>
    </source>
</evidence>
<dbReference type="OrthoDB" id="2866996at2759"/>
<evidence type="ECO:0000256" key="4">
    <source>
        <dbReference type="ARBA" id="ARBA00012754"/>
    </source>
</evidence>
<dbReference type="FunFam" id="2.60.120.260:FF:000060">
    <property type="entry name" value="Probable beta-mannosidase"/>
    <property type="match status" value="1"/>
</dbReference>
<dbReference type="PANTHER" id="PTHR43730:SF1">
    <property type="entry name" value="BETA-MANNOSIDASE"/>
    <property type="match status" value="1"/>
</dbReference>
<sequence length="381" mass="44467">MNTNEIQWKLHDGNITIDAKVPGGVYGSLMDSGKLTEGDFYYRFNDVNYRNYSYRNWTYFTSFEVPSNIWSESRIILEFLGLDTISDVTLNGRLVGKSFNMFARYIWDVTSYLKKESLQTLEIEFQSPVEWSRKAYEKQAQDYEVYPDCVPSSYKGECHVNHIRKMQSSFSWDWGPAFPNMGIWKPWNLIGFSTLRIKDILIFTKPTSPIVVFDVAVINKEISGKLRVDISTHTYLEKKINVTPKSSKFFIEVKFIILKGVMKTWWPNGYGNQPIYNLTVTWSADNTHEENHKTIIVGFRTVELDQSFVEPETKEFGHHFRFKVNGVTIFLKGSNWVPSHVLPERMNQDYMNRLLIDAADTHQNCIRVWGGGIYESDEFYK</sequence>
<dbReference type="PANTHER" id="PTHR43730">
    <property type="entry name" value="BETA-MANNOSIDASE"/>
    <property type="match status" value="1"/>
</dbReference>
<comment type="catalytic activity">
    <reaction evidence="1">
        <text>Hydrolysis of terminal, non-reducing beta-D-mannose residues in beta-D-mannosides.</text>
        <dbReference type="EC" id="3.2.1.25"/>
    </reaction>
</comment>
<dbReference type="EC" id="3.2.1.25" evidence="4"/>
<evidence type="ECO:0000256" key="3">
    <source>
        <dbReference type="ARBA" id="ARBA00007401"/>
    </source>
</evidence>
<dbReference type="Proteomes" id="UP000326759">
    <property type="component" value="Unassembled WGS sequence"/>
</dbReference>
<keyword evidence="5" id="KW-0732">Signal</keyword>
<feature type="non-terminal residue" evidence="12">
    <location>
        <position position="381"/>
    </location>
</feature>
<keyword evidence="13" id="KW-1185">Reference proteome</keyword>
<gene>
    <name evidence="12" type="primary">MANBA_2</name>
    <name evidence="12" type="ORF">Anas_12612</name>
</gene>
<dbReference type="SUPFAM" id="SSF49785">
    <property type="entry name" value="Galactose-binding domain-like"/>
    <property type="match status" value="1"/>
</dbReference>
<comment type="caution">
    <text evidence="12">The sequence shown here is derived from an EMBL/GenBank/DDBJ whole genome shotgun (WGS) entry which is preliminary data.</text>
</comment>
<dbReference type="AlphaFoldDB" id="A0A5N5SXX7"/>
<comment type="similarity">
    <text evidence="3">Belongs to the glycosyl hydrolase 2 family.</text>
</comment>
<dbReference type="InterPro" id="IPR036156">
    <property type="entry name" value="Beta-gal/glucu_dom_sf"/>
</dbReference>
<dbReference type="Gene3D" id="3.20.20.80">
    <property type="entry name" value="Glycosidases"/>
    <property type="match status" value="1"/>
</dbReference>
<dbReference type="GO" id="GO:0004567">
    <property type="term" value="F:beta-mannosidase activity"/>
    <property type="evidence" value="ECO:0007669"/>
    <property type="project" value="UniProtKB-EC"/>
</dbReference>
<dbReference type="SUPFAM" id="SSF51445">
    <property type="entry name" value="(Trans)glycosidases"/>
    <property type="match status" value="1"/>
</dbReference>
<dbReference type="InterPro" id="IPR013783">
    <property type="entry name" value="Ig-like_fold"/>
</dbReference>
<evidence type="ECO:0000313" key="13">
    <source>
        <dbReference type="Proteomes" id="UP000326759"/>
    </source>
</evidence>
<dbReference type="GO" id="GO:0005764">
    <property type="term" value="C:lysosome"/>
    <property type="evidence" value="ECO:0007669"/>
    <property type="project" value="UniProtKB-SubCell"/>
</dbReference>
<evidence type="ECO:0000256" key="1">
    <source>
        <dbReference type="ARBA" id="ARBA00000829"/>
    </source>
</evidence>
<dbReference type="InterPro" id="IPR017853">
    <property type="entry name" value="GH"/>
</dbReference>
<evidence type="ECO:0000256" key="2">
    <source>
        <dbReference type="ARBA" id="ARBA00004371"/>
    </source>
</evidence>
<evidence type="ECO:0000256" key="7">
    <source>
        <dbReference type="ARBA" id="ARBA00023180"/>
    </source>
</evidence>
<keyword evidence="9" id="KW-0326">Glycosidase</keyword>
<evidence type="ECO:0000256" key="10">
    <source>
        <dbReference type="ARBA" id="ARBA00033445"/>
    </source>
</evidence>
<proteinExistence type="inferred from homology"/>
<reference evidence="12 13" key="1">
    <citation type="journal article" date="2019" name="PLoS Biol.">
        <title>Sex chromosomes control vertical transmission of feminizing Wolbachia symbionts in an isopod.</title>
        <authorList>
            <person name="Becking T."/>
            <person name="Chebbi M.A."/>
            <person name="Giraud I."/>
            <person name="Moumen B."/>
            <person name="Laverre T."/>
            <person name="Caubet Y."/>
            <person name="Peccoud J."/>
            <person name="Gilbert C."/>
            <person name="Cordaux R."/>
        </authorList>
    </citation>
    <scope>NUCLEOTIDE SEQUENCE [LARGE SCALE GENOMIC DNA]</scope>
    <source>
        <strain evidence="12">ANa2</strain>
        <tissue evidence="12">Whole body excluding digestive tract and cuticle</tissue>
    </source>
</reference>
<dbReference type="Gene3D" id="2.60.120.260">
    <property type="entry name" value="Galactose-binding domain-like"/>
    <property type="match status" value="1"/>
</dbReference>
<dbReference type="EMBL" id="SEYY01020178">
    <property type="protein sequence ID" value="KAB7497520.1"/>
    <property type="molecule type" value="Genomic_DNA"/>
</dbReference>
<evidence type="ECO:0000256" key="8">
    <source>
        <dbReference type="ARBA" id="ARBA00023228"/>
    </source>
</evidence>
<evidence type="ECO:0000256" key="9">
    <source>
        <dbReference type="ARBA" id="ARBA00023295"/>
    </source>
</evidence>
<dbReference type="GO" id="GO:0006516">
    <property type="term" value="P:glycoprotein catabolic process"/>
    <property type="evidence" value="ECO:0007669"/>
    <property type="project" value="TreeGrafter"/>
</dbReference>